<dbReference type="SMART" id="SM00382">
    <property type="entry name" value="AAA"/>
    <property type="match status" value="1"/>
</dbReference>
<dbReference type="AlphaFoldDB" id="A0AAX2M6I8"/>
<dbReference type="InterPro" id="IPR027417">
    <property type="entry name" value="P-loop_NTPase"/>
</dbReference>
<dbReference type="SUPFAM" id="SSF46689">
    <property type="entry name" value="Homeodomain-like"/>
    <property type="match status" value="1"/>
</dbReference>
<dbReference type="Pfam" id="PF25601">
    <property type="entry name" value="AAA_lid_14"/>
    <property type="match status" value="1"/>
</dbReference>
<dbReference type="Gene3D" id="1.25.40.10">
    <property type="entry name" value="Tetratricopeptide repeat domain"/>
    <property type="match status" value="2"/>
</dbReference>
<name>A0AAX2M6I8_CHRVL</name>
<dbReference type="Gene3D" id="1.10.10.60">
    <property type="entry name" value="Homeodomain-like"/>
    <property type="match status" value="1"/>
</dbReference>
<evidence type="ECO:0000259" key="4">
    <source>
        <dbReference type="PROSITE" id="PS50045"/>
    </source>
</evidence>
<feature type="domain" description="Sigma-54 factor interaction" evidence="4">
    <location>
        <begin position="39"/>
        <end position="263"/>
    </location>
</feature>
<dbReference type="PANTHER" id="PTHR32071:SF117">
    <property type="entry name" value="PTS-DEPENDENT DIHYDROXYACETONE KINASE OPERON REGULATORY PROTEIN-RELATED"/>
    <property type="match status" value="1"/>
</dbReference>
<dbReference type="Pfam" id="PF00158">
    <property type="entry name" value="Sigma54_activat"/>
    <property type="match status" value="1"/>
</dbReference>
<accession>A0AAX2M6I8</accession>
<dbReference type="InterPro" id="IPR002078">
    <property type="entry name" value="Sigma_54_int"/>
</dbReference>
<dbReference type="EMBL" id="UIGR01000001">
    <property type="protein sequence ID" value="SUX31719.1"/>
    <property type="molecule type" value="Genomic_DNA"/>
</dbReference>
<evidence type="ECO:0000313" key="5">
    <source>
        <dbReference type="EMBL" id="SUX31719.1"/>
    </source>
</evidence>
<dbReference type="InterPro" id="IPR009057">
    <property type="entry name" value="Homeodomain-like_sf"/>
</dbReference>
<dbReference type="PANTHER" id="PTHR32071">
    <property type="entry name" value="TRANSCRIPTIONAL REGULATORY PROTEIN"/>
    <property type="match status" value="1"/>
</dbReference>
<protein>
    <submittedName>
        <fullName evidence="5">Quorum-sensing regulator protein F</fullName>
    </submittedName>
</protein>
<dbReference type="SUPFAM" id="SSF52540">
    <property type="entry name" value="P-loop containing nucleoside triphosphate hydrolases"/>
    <property type="match status" value="1"/>
</dbReference>
<dbReference type="Gene3D" id="3.40.50.300">
    <property type="entry name" value="P-loop containing nucleotide triphosphate hydrolases"/>
    <property type="match status" value="1"/>
</dbReference>
<reference evidence="5 6" key="1">
    <citation type="submission" date="2018-06" db="EMBL/GenBank/DDBJ databases">
        <authorList>
            <consortium name="Pathogen Informatics"/>
            <person name="Doyle S."/>
        </authorList>
    </citation>
    <scope>NUCLEOTIDE SEQUENCE [LARGE SCALE GENOMIC DNA]</scope>
    <source>
        <strain evidence="5 6">NCTC8684</strain>
    </source>
</reference>
<evidence type="ECO:0000313" key="6">
    <source>
        <dbReference type="Proteomes" id="UP000254029"/>
    </source>
</evidence>
<dbReference type="Gene3D" id="1.10.8.60">
    <property type="match status" value="1"/>
</dbReference>
<comment type="caution">
    <text evidence="5">The sequence shown here is derived from an EMBL/GenBank/DDBJ whole genome shotgun (WGS) entry which is preliminary data.</text>
</comment>
<dbReference type="FunFam" id="3.40.50.300:FF:000006">
    <property type="entry name" value="DNA-binding transcriptional regulator NtrC"/>
    <property type="match status" value="1"/>
</dbReference>
<dbReference type="InterPro" id="IPR003593">
    <property type="entry name" value="AAA+_ATPase"/>
</dbReference>
<evidence type="ECO:0000256" key="1">
    <source>
        <dbReference type="ARBA" id="ARBA00022741"/>
    </source>
</evidence>
<dbReference type="Proteomes" id="UP000254029">
    <property type="component" value="Unassembled WGS sequence"/>
</dbReference>
<dbReference type="PROSITE" id="PS50045">
    <property type="entry name" value="SIGMA54_INTERACT_4"/>
    <property type="match status" value="1"/>
</dbReference>
<dbReference type="CDD" id="cd00009">
    <property type="entry name" value="AAA"/>
    <property type="match status" value="1"/>
</dbReference>
<keyword evidence="1" id="KW-0547">Nucleotide-binding</keyword>
<dbReference type="GO" id="GO:0006355">
    <property type="term" value="P:regulation of DNA-templated transcription"/>
    <property type="evidence" value="ECO:0007669"/>
    <property type="project" value="InterPro"/>
</dbReference>
<dbReference type="GO" id="GO:0005524">
    <property type="term" value="F:ATP binding"/>
    <property type="evidence" value="ECO:0007669"/>
    <property type="project" value="UniProtKB-KW"/>
</dbReference>
<gene>
    <name evidence="5" type="primary">qseF_1</name>
    <name evidence="5" type="ORF">NCTC8684_00780</name>
</gene>
<keyword evidence="3" id="KW-0238">DNA-binding</keyword>
<dbReference type="InterPro" id="IPR058031">
    <property type="entry name" value="AAA_lid_NorR"/>
</dbReference>
<dbReference type="InterPro" id="IPR011990">
    <property type="entry name" value="TPR-like_helical_dom_sf"/>
</dbReference>
<dbReference type="GO" id="GO:0003677">
    <property type="term" value="F:DNA binding"/>
    <property type="evidence" value="ECO:0007669"/>
    <property type="project" value="UniProtKB-KW"/>
</dbReference>
<organism evidence="5 6">
    <name type="scientific">Chromobacterium violaceum</name>
    <dbReference type="NCBI Taxonomy" id="536"/>
    <lineage>
        <taxon>Bacteria</taxon>
        <taxon>Pseudomonadati</taxon>
        <taxon>Pseudomonadota</taxon>
        <taxon>Betaproteobacteria</taxon>
        <taxon>Neisseriales</taxon>
        <taxon>Chromobacteriaceae</taxon>
        <taxon>Chromobacterium</taxon>
    </lineage>
</organism>
<sequence>MPCHVGRARRARRLRKVAMDIPTYDVSPLHARADPAERAIGQSAVFQRLLQLVRRVAPTDKTVLIWGPTGAGKEVIAHELHRHSLVAGQPFIDLNCAAIPEHLMEAELFGHARGAFTGAQGSRVGLLARVGRGTLFLDEIGELPLTLQPKLLRVLETRSFRPLGSAESQHFAGRVVAATHRDLQAAVRDGRFREDLYYRLSVFVLSLPGLEQRRDDIPALIEHFCAMQPRPLRFAADAVTRLQHSRWPGNVRQLRSLVDRLGVLADGPLITAAALDEFLEPQAHAWHADAAELADALLALPGEDKLAAAETLLLNRALHLSRGNKAAAARVLGVGRKVVERRLGARQDRRQQLRRLLDEGGRLMDGGDFAAAERELSRGLALLESASLQDEAREEHFHLLRQLGICHSARHGWSSAEALSCYEAALAVGKELDCEPEIMSILFGIWTSQLMSLELDRARGAAQQMLQRGQATGDASALADAHFVMANTLFWLGDHAEVLACLERGGLLDGGPSRRMGTQGFDLSGLVLTFEGLAAFQLGQFAQARTALEGLRSRQGSEDQPFSRAIALQGAVWLACLFEDEALGSLATQMEGLSRQHGFAFYQGVAQFFLGCHLARRGQLREAEAAMEEGYQGQMLRHGGKLFHSFYAWQRSRLLLAAGRAEEALALADRALELAMAHKERAYLGELLIARADALRALGDESGAEHGLRSALTTAEALGAVSPRVEVATRLAELLAESGREEQARALLESVLRACDGSAEPAHPVLQWARIRLGSLPGGRADHNATTGASHGF</sequence>
<evidence type="ECO:0000256" key="3">
    <source>
        <dbReference type="ARBA" id="ARBA00023125"/>
    </source>
</evidence>
<dbReference type="SUPFAM" id="SSF48452">
    <property type="entry name" value="TPR-like"/>
    <property type="match status" value="2"/>
</dbReference>
<proteinExistence type="predicted"/>
<evidence type="ECO:0000256" key="2">
    <source>
        <dbReference type="ARBA" id="ARBA00022840"/>
    </source>
</evidence>
<keyword evidence="2" id="KW-0067">ATP-binding</keyword>